<dbReference type="InterPro" id="IPR010920">
    <property type="entry name" value="LSM_dom_sf"/>
</dbReference>
<dbReference type="PANTHER" id="PTHR30221:SF1">
    <property type="entry name" value="SMALL-CONDUCTANCE MECHANOSENSITIVE CHANNEL"/>
    <property type="match status" value="1"/>
</dbReference>
<comment type="caution">
    <text evidence="3">Lacks conserved residue(s) required for the propagation of feature annotation.</text>
</comment>
<evidence type="ECO:0000256" key="3">
    <source>
        <dbReference type="RuleBase" id="RU369025"/>
    </source>
</evidence>
<keyword evidence="6" id="KW-1185">Reference proteome</keyword>
<keyword evidence="3" id="KW-0472">Membrane</keyword>
<dbReference type="Gene3D" id="3.30.70.100">
    <property type="match status" value="1"/>
</dbReference>
<dbReference type="SUPFAM" id="SSF50182">
    <property type="entry name" value="Sm-like ribonucleoproteins"/>
    <property type="match status" value="1"/>
</dbReference>
<reference evidence="5 6" key="1">
    <citation type="submission" date="2019-06" db="EMBL/GenBank/DDBJ databases">
        <title>Draft genome of Aliikangiella marina GYP-15.</title>
        <authorList>
            <person name="Wang G."/>
        </authorList>
    </citation>
    <scope>NUCLEOTIDE SEQUENCE [LARGE SCALE GENOMIC DNA]</scope>
    <source>
        <strain evidence="5 6">GYP-15</strain>
    </source>
</reference>
<gene>
    <name evidence="5" type="ORF">FLL45_08510</name>
</gene>
<keyword evidence="2" id="KW-1003">Cell membrane</keyword>
<keyword evidence="3" id="KW-0813">Transport</keyword>
<keyword evidence="3" id="KW-0406">Ion transport</keyword>
<dbReference type="InterPro" id="IPR011066">
    <property type="entry name" value="MscS_channel_C_sf"/>
</dbReference>
<dbReference type="InterPro" id="IPR006685">
    <property type="entry name" value="MscS_channel_2nd"/>
</dbReference>
<dbReference type="InterPro" id="IPR045275">
    <property type="entry name" value="MscS_archaea/bacteria_type"/>
</dbReference>
<comment type="similarity">
    <text evidence="3">Belongs to the MscS (TC 1.A.23) family.</text>
</comment>
<dbReference type="OrthoDB" id="6199120at2"/>
<keyword evidence="3" id="KW-1133">Transmembrane helix</keyword>
<feature type="transmembrane region" description="Helical" evidence="3">
    <location>
        <begin position="91"/>
        <end position="112"/>
    </location>
</feature>
<evidence type="ECO:0000259" key="4">
    <source>
        <dbReference type="Pfam" id="PF00924"/>
    </source>
</evidence>
<feature type="domain" description="Mechanosensitive ion channel MscS" evidence="4">
    <location>
        <begin position="180"/>
        <end position="244"/>
    </location>
</feature>
<organism evidence="5 6">
    <name type="scientific">Aliikangiella marina</name>
    <dbReference type="NCBI Taxonomy" id="1712262"/>
    <lineage>
        <taxon>Bacteria</taxon>
        <taxon>Pseudomonadati</taxon>
        <taxon>Pseudomonadota</taxon>
        <taxon>Gammaproteobacteria</taxon>
        <taxon>Oceanospirillales</taxon>
        <taxon>Pleioneaceae</taxon>
        <taxon>Aliikangiella</taxon>
    </lineage>
</organism>
<dbReference type="PANTHER" id="PTHR30221">
    <property type="entry name" value="SMALL-CONDUCTANCE MECHANOSENSITIVE CHANNEL"/>
    <property type="match status" value="1"/>
</dbReference>
<dbReference type="GO" id="GO:0005886">
    <property type="term" value="C:plasma membrane"/>
    <property type="evidence" value="ECO:0007669"/>
    <property type="project" value="UniProtKB-SubCell"/>
</dbReference>
<keyword evidence="3" id="KW-0812">Transmembrane</keyword>
<comment type="subcellular location">
    <subcellularLocation>
        <location evidence="3">Cell inner membrane</location>
        <topology evidence="3">Multi-pass membrane protein</topology>
    </subcellularLocation>
    <subcellularLocation>
        <location evidence="1">Cell membrane</location>
        <topology evidence="1">Multi-pass membrane protein</topology>
    </subcellularLocation>
</comment>
<sequence length="358" mass="40487">MSWDWLNTIVMKLPFQFLDYVVISLNLLIFLFARYIINRSPKASKNTTARNRMLGLRAINLALFSIYLFAAIVDFLFKIEITHLQQISQTGLTILISYIVLHYVQGWIVYRFGKVKEIDGEKVHGESYASEIIGLIGLILVGSIAILVIINVWELNNWLQATSVLGGVLLILFASKDYFLGDMINGLVMHYNHSVEAGSVIRVKEFELVGVVLQITLSQTIIRDLVQKHEVTIPNTKLRNATVETISNCGKNGFRDYLDFKIGYDQSPETVQTFLETVFQQAADKEAGINEEAKPKIVVVENGDHAVTWRLLYYVKNPYRMLDARNTVQTIAFELSQQEKVGLNTPVTHQILSGIVSS</sequence>
<comment type="caution">
    <text evidence="5">The sequence shown here is derived from an EMBL/GenBank/DDBJ whole genome shotgun (WGS) entry which is preliminary data.</text>
</comment>
<dbReference type="Proteomes" id="UP000317839">
    <property type="component" value="Unassembled WGS sequence"/>
</dbReference>
<dbReference type="EMBL" id="VIKR01000002">
    <property type="protein sequence ID" value="TQV74975.1"/>
    <property type="molecule type" value="Genomic_DNA"/>
</dbReference>
<dbReference type="Pfam" id="PF00924">
    <property type="entry name" value="MS_channel_2nd"/>
    <property type="match status" value="1"/>
</dbReference>
<keyword evidence="3" id="KW-0407">Ion channel</keyword>
<comment type="subunit">
    <text evidence="3">Homoheptamer.</text>
</comment>
<evidence type="ECO:0000256" key="2">
    <source>
        <dbReference type="ARBA" id="ARBA00022475"/>
    </source>
</evidence>
<evidence type="ECO:0000256" key="1">
    <source>
        <dbReference type="ARBA" id="ARBA00004651"/>
    </source>
</evidence>
<dbReference type="RefSeq" id="WP_142941593.1">
    <property type="nucleotide sequence ID" value="NZ_VIKR01000002.1"/>
</dbReference>
<dbReference type="GO" id="GO:0008381">
    <property type="term" value="F:mechanosensitive monoatomic ion channel activity"/>
    <property type="evidence" value="ECO:0007669"/>
    <property type="project" value="InterPro"/>
</dbReference>
<keyword evidence="3" id="KW-0997">Cell inner membrane</keyword>
<evidence type="ECO:0000313" key="5">
    <source>
        <dbReference type="EMBL" id="TQV74975.1"/>
    </source>
</evidence>
<dbReference type="AlphaFoldDB" id="A0A545TCN7"/>
<protein>
    <recommendedName>
        <fullName evidence="3">Small-conductance mechanosensitive channel</fullName>
    </recommendedName>
</protein>
<evidence type="ECO:0000313" key="6">
    <source>
        <dbReference type="Proteomes" id="UP000317839"/>
    </source>
</evidence>
<accession>A0A545TCN7</accession>
<feature type="transmembrane region" description="Helical" evidence="3">
    <location>
        <begin position="132"/>
        <end position="152"/>
    </location>
</feature>
<dbReference type="SUPFAM" id="SSF82689">
    <property type="entry name" value="Mechanosensitive channel protein MscS (YggB), C-terminal domain"/>
    <property type="match status" value="1"/>
</dbReference>
<feature type="transmembrane region" description="Helical" evidence="3">
    <location>
        <begin position="158"/>
        <end position="175"/>
    </location>
</feature>
<comment type="function">
    <text evidence="3">Mechanosensitive channel that participates in the regulation of osmotic pressure changes within the cell, opening in response to stretch forces in the membrane lipid bilayer, without the need for other proteins. Contributes to normal resistance to hypoosmotic shock. Forms an ion channel of 1.0 nanosiemens conductance with a slight preference for anions.</text>
</comment>
<proteinExistence type="inferred from homology"/>
<name>A0A545TCN7_9GAMM</name>
<feature type="transmembrane region" description="Helical" evidence="3">
    <location>
        <begin position="58"/>
        <end position="79"/>
    </location>
</feature>
<feature type="transmembrane region" description="Helical" evidence="3">
    <location>
        <begin position="20"/>
        <end position="37"/>
    </location>
</feature>